<evidence type="ECO:0000313" key="1">
    <source>
        <dbReference type="EMBL" id="KAH6937590.1"/>
    </source>
</evidence>
<accession>A0ACB7SSL8</accession>
<reference evidence="1" key="1">
    <citation type="submission" date="2020-05" db="EMBL/GenBank/DDBJ databases">
        <title>Large-scale comparative analyses of tick genomes elucidate their genetic diversity and vector capacities.</title>
        <authorList>
            <person name="Jia N."/>
            <person name="Wang J."/>
            <person name="Shi W."/>
            <person name="Du L."/>
            <person name="Sun Y."/>
            <person name="Zhan W."/>
            <person name="Jiang J."/>
            <person name="Wang Q."/>
            <person name="Zhang B."/>
            <person name="Ji P."/>
            <person name="Sakyi L.B."/>
            <person name="Cui X."/>
            <person name="Yuan T."/>
            <person name="Jiang B."/>
            <person name="Yang W."/>
            <person name="Lam T.T.-Y."/>
            <person name="Chang Q."/>
            <person name="Ding S."/>
            <person name="Wang X."/>
            <person name="Zhu J."/>
            <person name="Ruan X."/>
            <person name="Zhao L."/>
            <person name="Wei J."/>
            <person name="Que T."/>
            <person name="Du C."/>
            <person name="Cheng J."/>
            <person name="Dai P."/>
            <person name="Han X."/>
            <person name="Huang E."/>
            <person name="Gao Y."/>
            <person name="Liu J."/>
            <person name="Shao H."/>
            <person name="Ye R."/>
            <person name="Li L."/>
            <person name="Wei W."/>
            <person name="Wang X."/>
            <person name="Wang C."/>
            <person name="Yang T."/>
            <person name="Huo Q."/>
            <person name="Li W."/>
            <person name="Guo W."/>
            <person name="Chen H."/>
            <person name="Zhou L."/>
            <person name="Ni X."/>
            <person name="Tian J."/>
            <person name="Zhou Y."/>
            <person name="Sheng Y."/>
            <person name="Liu T."/>
            <person name="Pan Y."/>
            <person name="Xia L."/>
            <person name="Li J."/>
            <person name="Zhao F."/>
            <person name="Cao W."/>
        </authorList>
    </citation>
    <scope>NUCLEOTIDE SEQUENCE</scope>
    <source>
        <strain evidence="1">Hyas-2018</strain>
    </source>
</reference>
<sequence length="616" mass="69364">MENFVAELQQLPAEVLAHMGDLRAFVDLVRLPPSQTQCSASNGEVCQINNRLHLCNEILFLIGMELREQRCGSLSLICQQSEVIVTPPTMVTLSLANVFLRWLLGTHVCITSLKLVDTAVRLQSPILLGELQENSSLKKLTVQCYDGNDSRNLIATLIPRFRSLEELHCFSMSTRIGPVVAAVSQLLRTTTCLTSLEFRAEFVQGWLPKTFIDALAANTTLTSLTLSPHCQSARELWEYVRSNRVLTSLTIDGYQADREDILDNALVYNRTLLTLNIGHLRGGETTVRFLTKVFAHCGSVKNLSIGMVQEEGASIPNAALKRCMEALGQNTSLEKIELPYALWGPNEWIAFLAYLPRNKHLKKLEVWHDDDQDYGTLLPVVEALERTESAARVSFGHCTSGWGVELMRSRAFSSIEIVGVESEQVEAFQEMPNLHHFTSVSLSVPHTFESLFPSLASYIRNTKACRELRLWVIGVQHPANTATTSPWVPLFESILVNTRYDEKNSGLVERAAAFQQTTSLNWYTANALEKVSRRPALVRELAEREGMAEDEVRSLIQSRLMSVKGLDDFMRLSGVVRDRVTCAPRPDGRRKQLNDLHEDCWRVLRRYLSFDDVTRA</sequence>
<organism evidence="1 2">
    <name type="scientific">Hyalomma asiaticum</name>
    <name type="common">Tick</name>
    <dbReference type="NCBI Taxonomy" id="266040"/>
    <lineage>
        <taxon>Eukaryota</taxon>
        <taxon>Metazoa</taxon>
        <taxon>Ecdysozoa</taxon>
        <taxon>Arthropoda</taxon>
        <taxon>Chelicerata</taxon>
        <taxon>Arachnida</taxon>
        <taxon>Acari</taxon>
        <taxon>Parasitiformes</taxon>
        <taxon>Ixodida</taxon>
        <taxon>Ixodoidea</taxon>
        <taxon>Ixodidae</taxon>
        <taxon>Hyalomminae</taxon>
        <taxon>Hyalomma</taxon>
    </lineage>
</organism>
<proteinExistence type="predicted"/>
<dbReference type="EMBL" id="CM023482">
    <property type="protein sequence ID" value="KAH6937590.1"/>
    <property type="molecule type" value="Genomic_DNA"/>
</dbReference>
<dbReference type="Proteomes" id="UP000821845">
    <property type="component" value="Chromosome 2"/>
</dbReference>
<keyword evidence="2" id="KW-1185">Reference proteome</keyword>
<name>A0ACB7SSL8_HYAAI</name>
<protein>
    <submittedName>
        <fullName evidence="1">Uncharacterized protein</fullName>
    </submittedName>
</protein>
<evidence type="ECO:0000313" key="2">
    <source>
        <dbReference type="Proteomes" id="UP000821845"/>
    </source>
</evidence>
<comment type="caution">
    <text evidence="1">The sequence shown here is derived from an EMBL/GenBank/DDBJ whole genome shotgun (WGS) entry which is preliminary data.</text>
</comment>
<gene>
    <name evidence="1" type="ORF">HPB50_001870</name>
</gene>